<protein>
    <submittedName>
        <fullName evidence="3">Uncharacterized protein</fullName>
    </submittedName>
</protein>
<feature type="compositionally biased region" description="Polar residues" evidence="1">
    <location>
        <begin position="87"/>
        <end position="98"/>
    </location>
</feature>
<reference evidence="3 4" key="1">
    <citation type="submission" date="2017-11" db="EMBL/GenBank/DDBJ databases">
        <title>Streptomyces carmine sp. nov., a novel actinomycete isolated from Sophora alopecuroides in Xinjiang, China.</title>
        <authorList>
            <person name="Wang Y."/>
            <person name="Luo X."/>
            <person name="Wan C."/>
            <person name="Zhang L."/>
        </authorList>
    </citation>
    <scope>NUCLEOTIDE SEQUENCE [LARGE SCALE GENOMIC DNA]</scope>
    <source>
        <strain evidence="3 4">TRM SA0054</strain>
    </source>
</reference>
<keyword evidence="2" id="KW-0812">Transmembrane</keyword>
<keyword evidence="2" id="KW-0472">Membrane</keyword>
<keyword evidence="4" id="KW-1185">Reference proteome</keyword>
<feature type="region of interest" description="Disordered" evidence="1">
    <location>
        <begin position="70"/>
        <end position="98"/>
    </location>
</feature>
<evidence type="ECO:0000313" key="4">
    <source>
        <dbReference type="Proteomes" id="UP000230407"/>
    </source>
</evidence>
<evidence type="ECO:0000256" key="1">
    <source>
        <dbReference type="SAM" id="MobiDB-lite"/>
    </source>
</evidence>
<keyword evidence="2" id="KW-1133">Transmembrane helix</keyword>
<proteinExistence type="predicted"/>
<evidence type="ECO:0000256" key="2">
    <source>
        <dbReference type="SAM" id="Phobius"/>
    </source>
</evidence>
<dbReference type="EMBL" id="PGGW01000049">
    <property type="protein sequence ID" value="PJE97118.1"/>
    <property type="molecule type" value="Genomic_DNA"/>
</dbReference>
<feature type="transmembrane region" description="Helical" evidence="2">
    <location>
        <begin position="7"/>
        <end position="23"/>
    </location>
</feature>
<organism evidence="3 4">
    <name type="scientific">Streptomyces carminius</name>
    <dbReference type="NCBI Taxonomy" id="2665496"/>
    <lineage>
        <taxon>Bacteria</taxon>
        <taxon>Bacillati</taxon>
        <taxon>Actinomycetota</taxon>
        <taxon>Actinomycetes</taxon>
        <taxon>Kitasatosporales</taxon>
        <taxon>Streptomycetaceae</taxon>
        <taxon>Streptomyces</taxon>
    </lineage>
</organism>
<dbReference type="RefSeq" id="WP_100202320.1">
    <property type="nucleotide sequence ID" value="NZ_PGGW01000049.1"/>
</dbReference>
<name>A0A2M8LYQ9_9ACTN</name>
<accession>A0A2M8LYQ9</accession>
<gene>
    <name evidence="3" type="ORF">CUT44_14140</name>
</gene>
<feature type="transmembrane region" description="Helical" evidence="2">
    <location>
        <begin position="43"/>
        <end position="63"/>
    </location>
</feature>
<evidence type="ECO:0000313" key="3">
    <source>
        <dbReference type="EMBL" id="PJE97118.1"/>
    </source>
</evidence>
<comment type="caution">
    <text evidence="3">The sequence shown here is derived from an EMBL/GenBank/DDBJ whole genome shotgun (WGS) entry which is preliminary data.</text>
</comment>
<dbReference type="Proteomes" id="UP000230407">
    <property type="component" value="Unassembled WGS sequence"/>
</dbReference>
<sequence>MNLHIDPVNGLLVAVGCIVGYLVHRRPTRGAALQTPQRPDGDFVGSATAALTTILILAFLFGLGNGEGNHVQDVSPRPAPTAYETPTVEQSQTSLPAP</sequence>
<dbReference type="AlphaFoldDB" id="A0A2M8LYQ9"/>